<reference evidence="1" key="1">
    <citation type="submission" date="2024-03" db="EMBL/GenBank/DDBJ databases">
        <authorList>
            <person name="Lin W."/>
            <person name="Li D."/>
            <person name="Tong Y."/>
        </authorList>
    </citation>
    <scope>NUCLEOTIDE SEQUENCE</scope>
</reference>
<accession>A0AAX4QFZ3</accession>
<name>A0AAX4QFZ3_9CAUD</name>
<evidence type="ECO:0000313" key="2">
    <source>
        <dbReference type="Proteomes" id="UP001459105"/>
    </source>
</evidence>
<protein>
    <submittedName>
        <fullName evidence="1">Uncharacterized protein</fullName>
    </submittedName>
</protein>
<evidence type="ECO:0000313" key="1">
    <source>
        <dbReference type="EMBL" id="XAI95454.1"/>
    </source>
</evidence>
<dbReference type="Proteomes" id="UP001459105">
    <property type="component" value="Segment"/>
</dbReference>
<dbReference type="EMBL" id="PP438412">
    <property type="protein sequence ID" value="XAI95454.1"/>
    <property type="molecule type" value="Genomic_DNA"/>
</dbReference>
<proteinExistence type="predicted"/>
<organism evidence="1 2">
    <name type="scientific">Microcystis phage Mvi-JY20</name>
    <dbReference type="NCBI Taxonomy" id="3128146"/>
    <lineage>
        <taxon>Viruses</taxon>
        <taxon>Duplodnaviria</taxon>
        <taxon>Heunggongvirae</taxon>
        <taxon>Uroviricota</taxon>
        <taxon>Caudoviricetes</taxon>
    </lineage>
</organism>
<sequence length="208" mass="24190">MNIKFEHVREKLTPGQVNTGVCRLVDDCTIMWWAKPERNGCKTVLNFFDVAGMYMLTAEVSLDKPREWVKGHRHLRPEYHHLFECAEAIVGELATRYSEIDWDTHEHPYKYILTPLTEGTLDYVNKENGYSVWFSTECALYPEAVVRLLLDGCQVFAERRENGSWVIRTKAVPISEASNEKLRALIKEMDRRIEEMTKQHEPKPSGTD</sequence>